<proteinExistence type="predicted"/>
<accession>A0A2P8FP25</accession>
<organism evidence="1 2">
    <name type="scientific">Dyadobacter jiangsuensis</name>
    <dbReference type="NCBI Taxonomy" id="1591085"/>
    <lineage>
        <taxon>Bacteria</taxon>
        <taxon>Pseudomonadati</taxon>
        <taxon>Bacteroidota</taxon>
        <taxon>Cytophagia</taxon>
        <taxon>Cytophagales</taxon>
        <taxon>Spirosomataceae</taxon>
        <taxon>Dyadobacter</taxon>
    </lineage>
</organism>
<name>A0A2P8FP25_9BACT</name>
<dbReference type="OrthoDB" id="976200at2"/>
<dbReference type="InterPro" id="IPR044000">
    <property type="entry name" value="Phage_tube_2"/>
</dbReference>
<evidence type="ECO:0000313" key="1">
    <source>
        <dbReference type="EMBL" id="PSL23476.1"/>
    </source>
</evidence>
<protein>
    <submittedName>
        <fullName evidence="1">Uncharacterized protein</fullName>
    </submittedName>
</protein>
<gene>
    <name evidence="1" type="ORF">CLV60_11631</name>
</gene>
<evidence type="ECO:0000313" key="2">
    <source>
        <dbReference type="Proteomes" id="UP000241964"/>
    </source>
</evidence>
<dbReference type="Pfam" id="PF18906">
    <property type="entry name" value="Phage_tube_2"/>
    <property type="match status" value="1"/>
</dbReference>
<reference evidence="1 2" key="1">
    <citation type="submission" date="2018-03" db="EMBL/GenBank/DDBJ databases">
        <title>Genomic Encyclopedia of Archaeal and Bacterial Type Strains, Phase II (KMG-II): from individual species to whole genera.</title>
        <authorList>
            <person name="Goeker M."/>
        </authorList>
    </citation>
    <scope>NUCLEOTIDE SEQUENCE [LARGE SCALE GENOMIC DNA]</scope>
    <source>
        <strain evidence="1 2">DSM 29057</strain>
    </source>
</reference>
<dbReference type="AlphaFoldDB" id="A0A2P8FP25"/>
<dbReference type="Proteomes" id="UP000241964">
    <property type="component" value="Unassembled WGS sequence"/>
</dbReference>
<comment type="caution">
    <text evidence="1">The sequence shown here is derived from an EMBL/GenBank/DDBJ whole genome shotgun (WGS) entry which is preliminary data.</text>
</comment>
<sequence length="304" mass="32946">MTDSSQTRLGYVAEATYGVTPTTPVFKKLRMTGESLSPAIQYVSSNEIRPDRNVADMTRVGQEAGGDINFELSYGTFDDFLESLMYSTWATNVLKNGVTRKSFTLEKTFAATANQFHRYPGAVVNSLSLNMRAKEIVTGSFNMMCQTTTSAQAIIAGATYTDPNANPVINAANNFAALSITGGGTVQLMSLSLNITNNLEQQAVMGQVASKGIRAGQFVVTGEMEAYFDSQELFELFLADTAADLTFSLGGVSTAKYTFFIPKLKLTANNIAADGNNQDVMQKISFQAYFDATQAAQMRITRTP</sequence>
<dbReference type="RefSeq" id="WP_146151601.1">
    <property type="nucleotide sequence ID" value="NZ_PYAS01000016.1"/>
</dbReference>
<keyword evidence="2" id="KW-1185">Reference proteome</keyword>
<dbReference type="EMBL" id="PYAS01000016">
    <property type="protein sequence ID" value="PSL23476.1"/>
    <property type="molecule type" value="Genomic_DNA"/>
</dbReference>